<feature type="transmembrane region" description="Helical" evidence="2">
    <location>
        <begin position="31"/>
        <end position="48"/>
    </location>
</feature>
<evidence type="ECO:0000256" key="1">
    <source>
        <dbReference type="SAM" id="MobiDB-lite"/>
    </source>
</evidence>
<dbReference type="EMBL" id="ADBJ01000010">
    <property type="protein sequence ID" value="EFA84298.1"/>
    <property type="molecule type" value="Genomic_DNA"/>
</dbReference>
<accession>D3B4Q0</accession>
<proteinExistence type="predicted"/>
<dbReference type="RefSeq" id="XP_020436414.1">
    <property type="nucleotide sequence ID" value="XM_020574342.1"/>
</dbReference>
<keyword evidence="4" id="KW-1185">Reference proteome</keyword>
<evidence type="ECO:0000256" key="2">
    <source>
        <dbReference type="SAM" id="Phobius"/>
    </source>
</evidence>
<evidence type="ECO:0000313" key="3">
    <source>
        <dbReference type="EMBL" id="EFA84298.1"/>
    </source>
</evidence>
<feature type="region of interest" description="Disordered" evidence="1">
    <location>
        <begin position="165"/>
        <end position="212"/>
    </location>
</feature>
<dbReference type="AlphaFoldDB" id="D3B4Q0"/>
<keyword evidence="2" id="KW-0472">Membrane</keyword>
<feature type="transmembrane region" description="Helical" evidence="2">
    <location>
        <begin position="133"/>
        <end position="154"/>
    </location>
</feature>
<evidence type="ECO:0000313" key="4">
    <source>
        <dbReference type="Proteomes" id="UP000001396"/>
    </source>
</evidence>
<dbReference type="Proteomes" id="UP000001396">
    <property type="component" value="Unassembled WGS sequence"/>
</dbReference>
<comment type="caution">
    <text evidence="3">The sequence shown here is derived from an EMBL/GenBank/DDBJ whole genome shotgun (WGS) entry which is preliminary data.</text>
</comment>
<dbReference type="GeneID" id="31358897"/>
<feature type="transmembrane region" description="Helical" evidence="2">
    <location>
        <begin position="60"/>
        <end position="79"/>
    </location>
</feature>
<organism evidence="3 4">
    <name type="scientific">Heterostelium pallidum (strain ATCC 26659 / Pp 5 / PN500)</name>
    <name type="common">Cellular slime mold</name>
    <name type="synonym">Polysphondylium pallidum</name>
    <dbReference type="NCBI Taxonomy" id="670386"/>
    <lineage>
        <taxon>Eukaryota</taxon>
        <taxon>Amoebozoa</taxon>
        <taxon>Evosea</taxon>
        <taxon>Eumycetozoa</taxon>
        <taxon>Dictyostelia</taxon>
        <taxon>Acytosteliales</taxon>
        <taxon>Acytosteliaceae</taxon>
        <taxon>Heterostelium</taxon>
    </lineage>
</organism>
<feature type="compositionally biased region" description="Basic and acidic residues" evidence="1">
    <location>
        <begin position="196"/>
        <end position="207"/>
    </location>
</feature>
<keyword evidence="2" id="KW-1133">Transmembrane helix</keyword>
<feature type="compositionally biased region" description="Low complexity" evidence="1">
    <location>
        <begin position="165"/>
        <end position="179"/>
    </location>
</feature>
<sequence length="243" mass="26488">MSSNQPFCYCDPSSYAAPSDSTKCEPQGCQAIAAIFMCIYLGASYLSFLQILKHKFGPAFISYILLFIGSLLLGIRQLLKKLIESNGIRLSKLAYKRMDKLGKLALFAVASSSYLAIIMVACTLFLPTNDQNGIAWLILNRSAFGIFIYCLLFFKLPSTQKMVNSPAGSPSVSSTSASSDQTPKSPRLIPGGYGIKEFELEPPESKHNSSSLEISISENYYSSNNSCISSDTKPESNSTDSEV</sequence>
<protein>
    <submittedName>
        <fullName evidence="3">Uncharacterized protein</fullName>
    </submittedName>
</protein>
<keyword evidence="2" id="KW-0812">Transmembrane</keyword>
<name>D3B4Q0_HETP5</name>
<feature type="transmembrane region" description="Helical" evidence="2">
    <location>
        <begin position="104"/>
        <end position="127"/>
    </location>
</feature>
<reference evidence="3 4" key="1">
    <citation type="journal article" date="2011" name="Genome Res.">
        <title>Phylogeny-wide analysis of social amoeba genomes highlights ancient origins for complex intercellular communication.</title>
        <authorList>
            <person name="Heidel A.J."/>
            <person name="Lawal H.M."/>
            <person name="Felder M."/>
            <person name="Schilde C."/>
            <person name="Helps N.R."/>
            <person name="Tunggal B."/>
            <person name="Rivero F."/>
            <person name="John U."/>
            <person name="Schleicher M."/>
            <person name="Eichinger L."/>
            <person name="Platzer M."/>
            <person name="Noegel A.A."/>
            <person name="Schaap P."/>
            <person name="Gloeckner G."/>
        </authorList>
    </citation>
    <scope>NUCLEOTIDE SEQUENCE [LARGE SCALE GENOMIC DNA]</scope>
    <source>
        <strain evidence="4">ATCC 26659 / Pp 5 / PN500</strain>
    </source>
</reference>
<dbReference type="InParanoid" id="D3B4Q0"/>
<feature type="region of interest" description="Disordered" evidence="1">
    <location>
        <begin position="224"/>
        <end position="243"/>
    </location>
</feature>
<gene>
    <name evidence="3" type="ORF">PPL_03375</name>
</gene>